<comment type="similarity">
    <text evidence="1 3">Belongs to the type-B carboxylesterase/lipase family.</text>
</comment>
<evidence type="ECO:0000313" key="5">
    <source>
        <dbReference type="EMBL" id="KAF2176810.1"/>
    </source>
</evidence>
<accession>A0A6A6DFP3</accession>
<dbReference type="InterPro" id="IPR002018">
    <property type="entry name" value="CarbesteraseB"/>
</dbReference>
<evidence type="ECO:0000256" key="1">
    <source>
        <dbReference type="ARBA" id="ARBA00005964"/>
    </source>
</evidence>
<keyword evidence="6" id="KW-1185">Reference proteome</keyword>
<dbReference type="PROSITE" id="PS00941">
    <property type="entry name" value="CARBOXYLESTERASE_B_2"/>
    <property type="match status" value="1"/>
</dbReference>
<dbReference type="InterPro" id="IPR019826">
    <property type="entry name" value="Carboxylesterase_B_AS"/>
</dbReference>
<dbReference type="OrthoDB" id="408631at2759"/>
<organism evidence="5 6">
    <name type="scientific">Zopfia rhizophila CBS 207.26</name>
    <dbReference type="NCBI Taxonomy" id="1314779"/>
    <lineage>
        <taxon>Eukaryota</taxon>
        <taxon>Fungi</taxon>
        <taxon>Dikarya</taxon>
        <taxon>Ascomycota</taxon>
        <taxon>Pezizomycotina</taxon>
        <taxon>Dothideomycetes</taxon>
        <taxon>Dothideomycetes incertae sedis</taxon>
        <taxon>Zopfiaceae</taxon>
        <taxon>Zopfia</taxon>
    </lineage>
</organism>
<keyword evidence="2 3" id="KW-0378">Hydrolase</keyword>
<dbReference type="Gene3D" id="3.40.50.1820">
    <property type="entry name" value="alpha/beta hydrolase"/>
    <property type="match status" value="1"/>
</dbReference>
<dbReference type="InterPro" id="IPR019819">
    <property type="entry name" value="Carboxylesterase_B_CS"/>
</dbReference>
<dbReference type="PANTHER" id="PTHR43918">
    <property type="entry name" value="ACETYLCHOLINESTERASE"/>
    <property type="match status" value="1"/>
</dbReference>
<dbReference type="EC" id="3.1.1.-" evidence="3"/>
<dbReference type="EMBL" id="ML994700">
    <property type="protein sequence ID" value="KAF2176810.1"/>
    <property type="molecule type" value="Genomic_DNA"/>
</dbReference>
<keyword evidence="3" id="KW-0732">Signal</keyword>
<sequence>MRFSYLLSLVVCLGSIVFGSRTTLKRSVNGTSPTIDLGYAKYEGVALDAGVNQFLGMRYAAKPTENLRWRAPEDPDRQEETQDASSFGAICLGTSQNAGSTVNEDCLFINVFTPSNATAESKLPVWFYIQGGGYAMNSNANYNGTDVVVKSDYGLVLVNFNYRVGALGFLASEKVRQNGELNVGLLDQRKGLHWVQKYIHLFGGDPNHVVIHGASAGGGSVAFHLTAYGARNDGLFVGAVPESPFFPQHRTVADSELQFDRFVNDTGCAEAADAMGCLRSKDIDTIQAANVPSPSLRTSEYSLWYFLPCIDDDFSRDHLYSLFQQGKFVKVPVMVAGDTDEGSFFAPNASSPAEVSTFLRTYYPKLTDSDLEAINNVYPLMPPLPLHAAYFPSASAAYGDATFTCGGLLLSESVAHYVSPNEIWNYRYNVQEPASVAAGLGVPHTSETPAIFGVGYAGGVGTSLETTNAGIVPVVMDYYISFVKTLDPNSLKNSVAPHWGSFGHGNGKRLKIETNDTRMEIIPQRLKQRCKLWWNLARTMEQ</sequence>
<dbReference type="PANTHER" id="PTHR43918:SF4">
    <property type="entry name" value="CARBOXYLIC ESTER HYDROLASE"/>
    <property type="match status" value="1"/>
</dbReference>
<feature type="domain" description="Carboxylesterase type B" evidence="4">
    <location>
        <begin position="42"/>
        <end position="524"/>
    </location>
</feature>
<dbReference type="InterPro" id="IPR029058">
    <property type="entry name" value="AB_hydrolase_fold"/>
</dbReference>
<evidence type="ECO:0000259" key="4">
    <source>
        <dbReference type="Pfam" id="PF00135"/>
    </source>
</evidence>
<evidence type="ECO:0000256" key="2">
    <source>
        <dbReference type="ARBA" id="ARBA00022801"/>
    </source>
</evidence>
<dbReference type="Pfam" id="PF00135">
    <property type="entry name" value="COesterase"/>
    <property type="match status" value="1"/>
</dbReference>
<dbReference type="AlphaFoldDB" id="A0A6A6DFP3"/>
<feature type="chain" id="PRO_5025704332" description="Carboxylic ester hydrolase" evidence="3">
    <location>
        <begin position="20"/>
        <end position="542"/>
    </location>
</feature>
<reference evidence="5" key="1">
    <citation type="journal article" date="2020" name="Stud. Mycol.">
        <title>101 Dothideomycetes genomes: a test case for predicting lifestyles and emergence of pathogens.</title>
        <authorList>
            <person name="Haridas S."/>
            <person name="Albert R."/>
            <person name="Binder M."/>
            <person name="Bloem J."/>
            <person name="Labutti K."/>
            <person name="Salamov A."/>
            <person name="Andreopoulos B."/>
            <person name="Baker S."/>
            <person name="Barry K."/>
            <person name="Bills G."/>
            <person name="Bluhm B."/>
            <person name="Cannon C."/>
            <person name="Castanera R."/>
            <person name="Culley D."/>
            <person name="Daum C."/>
            <person name="Ezra D."/>
            <person name="Gonzalez J."/>
            <person name="Henrissat B."/>
            <person name="Kuo A."/>
            <person name="Liang C."/>
            <person name="Lipzen A."/>
            <person name="Lutzoni F."/>
            <person name="Magnuson J."/>
            <person name="Mondo S."/>
            <person name="Nolan M."/>
            <person name="Ohm R."/>
            <person name="Pangilinan J."/>
            <person name="Park H.-J."/>
            <person name="Ramirez L."/>
            <person name="Alfaro M."/>
            <person name="Sun H."/>
            <person name="Tritt A."/>
            <person name="Yoshinaga Y."/>
            <person name="Zwiers L.-H."/>
            <person name="Turgeon B."/>
            <person name="Goodwin S."/>
            <person name="Spatafora J."/>
            <person name="Crous P."/>
            <person name="Grigoriev I."/>
        </authorList>
    </citation>
    <scope>NUCLEOTIDE SEQUENCE</scope>
    <source>
        <strain evidence="5">CBS 207.26</strain>
    </source>
</reference>
<dbReference type="Proteomes" id="UP000800200">
    <property type="component" value="Unassembled WGS sequence"/>
</dbReference>
<dbReference type="InterPro" id="IPR050654">
    <property type="entry name" value="AChE-related_enzymes"/>
</dbReference>
<dbReference type="PROSITE" id="PS00122">
    <property type="entry name" value="CARBOXYLESTERASE_B_1"/>
    <property type="match status" value="1"/>
</dbReference>
<evidence type="ECO:0000313" key="6">
    <source>
        <dbReference type="Proteomes" id="UP000800200"/>
    </source>
</evidence>
<feature type="signal peptide" evidence="3">
    <location>
        <begin position="1"/>
        <end position="19"/>
    </location>
</feature>
<dbReference type="SUPFAM" id="SSF53474">
    <property type="entry name" value="alpha/beta-Hydrolases"/>
    <property type="match status" value="1"/>
</dbReference>
<gene>
    <name evidence="5" type="ORF">K469DRAFT_812292</name>
</gene>
<proteinExistence type="inferred from homology"/>
<name>A0A6A6DFP3_9PEZI</name>
<evidence type="ECO:0000256" key="3">
    <source>
        <dbReference type="RuleBase" id="RU361235"/>
    </source>
</evidence>
<protein>
    <recommendedName>
        <fullName evidence="3">Carboxylic ester hydrolase</fullName>
        <ecNumber evidence="3">3.1.1.-</ecNumber>
    </recommendedName>
</protein>
<dbReference type="GO" id="GO:0052689">
    <property type="term" value="F:carboxylic ester hydrolase activity"/>
    <property type="evidence" value="ECO:0007669"/>
    <property type="project" value="TreeGrafter"/>
</dbReference>